<comment type="cofactor">
    <cofactor evidence="3">
        <name>Zn(2+)</name>
        <dbReference type="ChEBI" id="CHEBI:29105"/>
    </cofactor>
</comment>
<evidence type="ECO:0000256" key="12">
    <source>
        <dbReference type="ARBA" id="ARBA00022741"/>
    </source>
</evidence>
<dbReference type="InterPro" id="IPR030963">
    <property type="entry name" value="DHQ_synth_fam"/>
</dbReference>
<dbReference type="HAMAP" id="MF_00110">
    <property type="entry name" value="DHQ_synthase"/>
    <property type="match status" value="1"/>
</dbReference>
<dbReference type="GO" id="GO:0005737">
    <property type="term" value="C:cytoplasm"/>
    <property type="evidence" value="ECO:0007669"/>
    <property type="project" value="UniProtKB-SubCell"/>
</dbReference>
<dbReference type="PANTHER" id="PTHR43622">
    <property type="entry name" value="3-DEHYDROQUINATE SYNTHASE"/>
    <property type="match status" value="1"/>
</dbReference>
<evidence type="ECO:0000256" key="14">
    <source>
        <dbReference type="ARBA" id="ARBA00023027"/>
    </source>
</evidence>
<keyword evidence="23" id="KW-1185">Reference proteome</keyword>
<feature type="transmembrane region" description="Helical" evidence="19">
    <location>
        <begin position="101"/>
        <end position="122"/>
    </location>
</feature>
<dbReference type="GO" id="GO:0000166">
    <property type="term" value="F:nucleotide binding"/>
    <property type="evidence" value="ECO:0007669"/>
    <property type="project" value="UniProtKB-KW"/>
</dbReference>
<keyword evidence="19" id="KW-0812">Transmembrane</keyword>
<evidence type="ECO:0000256" key="5">
    <source>
        <dbReference type="ARBA" id="ARBA00004661"/>
    </source>
</evidence>
<evidence type="ECO:0000256" key="9">
    <source>
        <dbReference type="ARBA" id="ARBA00022490"/>
    </source>
</evidence>
<dbReference type="InterPro" id="IPR016037">
    <property type="entry name" value="DHQ_synth_AroB"/>
</dbReference>
<dbReference type="PANTHER" id="PTHR43622:SF7">
    <property type="entry name" value="3-DEHYDROQUINATE SYNTHASE, CHLOROPLASTIC"/>
    <property type="match status" value="1"/>
</dbReference>
<dbReference type="NCBIfam" id="TIGR01357">
    <property type="entry name" value="aroB"/>
    <property type="match status" value="1"/>
</dbReference>
<feature type="domain" description="3-dehydroquinate synthase C-terminal" evidence="21">
    <location>
        <begin position="183"/>
        <end position="325"/>
    </location>
</feature>
<keyword evidence="9 18" id="KW-0963">Cytoplasm</keyword>
<keyword evidence="15 18" id="KW-0057">Aromatic amino acid biosynthesis</keyword>
<evidence type="ECO:0000256" key="10">
    <source>
        <dbReference type="ARBA" id="ARBA00022605"/>
    </source>
</evidence>
<dbReference type="InterPro" id="IPR056179">
    <property type="entry name" value="DHQS_C"/>
</dbReference>
<organism evidence="22 23">
    <name type="scientific">Tepidibacillus fermentans</name>
    <dbReference type="NCBI Taxonomy" id="1281767"/>
    <lineage>
        <taxon>Bacteria</taxon>
        <taxon>Bacillati</taxon>
        <taxon>Bacillota</taxon>
        <taxon>Bacilli</taxon>
        <taxon>Bacillales</taxon>
        <taxon>Bacillaceae</taxon>
        <taxon>Tepidibacillus</taxon>
    </lineage>
</organism>
<dbReference type="InterPro" id="IPR050071">
    <property type="entry name" value="Dehydroquinate_synthase"/>
</dbReference>
<dbReference type="Pfam" id="PF24621">
    <property type="entry name" value="DHQS_C"/>
    <property type="match status" value="1"/>
</dbReference>
<name>A0A4R3KMI0_9BACI</name>
<evidence type="ECO:0000313" key="23">
    <source>
        <dbReference type="Proteomes" id="UP000295788"/>
    </source>
</evidence>
<reference evidence="22 23" key="1">
    <citation type="submission" date="2019-03" db="EMBL/GenBank/DDBJ databases">
        <title>Genomic Encyclopedia of Type Strains, Phase IV (KMG-IV): sequencing the most valuable type-strain genomes for metagenomic binning, comparative biology and taxonomic classification.</title>
        <authorList>
            <person name="Goeker M."/>
        </authorList>
    </citation>
    <scope>NUCLEOTIDE SEQUENCE [LARGE SCALE GENOMIC DNA]</scope>
    <source>
        <strain evidence="22 23">DSM 23802</strain>
    </source>
</reference>
<accession>A0A4R3KMI0</accession>
<evidence type="ECO:0000256" key="18">
    <source>
        <dbReference type="HAMAP-Rule" id="MF_00110"/>
    </source>
</evidence>
<evidence type="ECO:0000256" key="7">
    <source>
        <dbReference type="ARBA" id="ARBA00013031"/>
    </source>
</evidence>
<keyword evidence="17 18" id="KW-0170">Cobalt</keyword>
<feature type="binding site" evidence="18">
    <location>
        <begin position="108"/>
        <end position="112"/>
    </location>
    <ligand>
        <name>NAD(+)</name>
        <dbReference type="ChEBI" id="CHEBI:57540"/>
    </ligand>
</feature>
<evidence type="ECO:0000259" key="20">
    <source>
        <dbReference type="Pfam" id="PF01761"/>
    </source>
</evidence>
<keyword evidence="16 18" id="KW-0456">Lyase</keyword>
<evidence type="ECO:0000256" key="16">
    <source>
        <dbReference type="ARBA" id="ARBA00023239"/>
    </source>
</evidence>
<evidence type="ECO:0000256" key="17">
    <source>
        <dbReference type="ARBA" id="ARBA00023285"/>
    </source>
</evidence>
<dbReference type="Pfam" id="PF01761">
    <property type="entry name" value="DHQ_synthase"/>
    <property type="match status" value="1"/>
</dbReference>
<evidence type="ECO:0000313" key="22">
    <source>
        <dbReference type="EMBL" id="TCS84148.1"/>
    </source>
</evidence>
<evidence type="ECO:0000256" key="11">
    <source>
        <dbReference type="ARBA" id="ARBA00022723"/>
    </source>
</evidence>
<evidence type="ECO:0000256" key="13">
    <source>
        <dbReference type="ARBA" id="ARBA00022833"/>
    </source>
</evidence>
<dbReference type="CDD" id="cd08195">
    <property type="entry name" value="DHQS"/>
    <property type="match status" value="1"/>
</dbReference>
<protein>
    <recommendedName>
        <fullName evidence="8 18">3-dehydroquinate synthase</fullName>
        <shortName evidence="18">DHQS</shortName>
        <ecNumber evidence="7 18">4.2.3.4</ecNumber>
    </recommendedName>
</protein>
<evidence type="ECO:0000256" key="6">
    <source>
        <dbReference type="ARBA" id="ARBA00005412"/>
    </source>
</evidence>
<comment type="subcellular location">
    <subcellularLocation>
        <location evidence="4 18">Cytoplasm</location>
    </subcellularLocation>
</comment>
<comment type="similarity">
    <text evidence="6 18">Belongs to the sugar phosphate cyclases superfamily. Dehydroquinate synthase family.</text>
</comment>
<feature type="binding site" evidence="18">
    <location>
        <position position="186"/>
    </location>
    <ligand>
        <name>Zn(2+)</name>
        <dbReference type="ChEBI" id="CHEBI:29105"/>
    </ligand>
</feature>
<comment type="caution">
    <text evidence="18">Lacks conserved residue(s) required for the propagation of feature annotation.</text>
</comment>
<dbReference type="UniPathway" id="UPA00053">
    <property type="reaction ID" value="UER00085"/>
</dbReference>
<evidence type="ECO:0000256" key="3">
    <source>
        <dbReference type="ARBA" id="ARBA00001947"/>
    </source>
</evidence>
<dbReference type="GO" id="GO:0046872">
    <property type="term" value="F:metal ion binding"/>
    <property type="evidence" value="ECO:0007669"/>
    <property type="project" value="UniProtKB-KW"/>
</dbReference>
<dbReference type="AlphaFoldDB" id="A0A4R3KMI0"/>
<dbReference type="GO" id="GO:0003856">
    <property type="term" value="F:3-dehydroquinate synthase activity"/>
    <property type="evidence" value="ECO:0007669"/>
    <property type="project" value="UniProtKB-UniRule"/>
</dbReference>
<dbReference type="PIRSF" id="PIRSF001455">
    <property type="entry name" value="DHQ_synth"/>
    <property type="match status" value="1"/>
</dbReference>
<dbReference type="Gene3D" id="3.40.50.1970">
    <property type="match status" value="1"/>
</dbReference>
<feature type="binding site" evidence="18">
    <location>
        <begin position="171"/>
        <end position="174"/>
    </location>
    <ligand>
        <name>NAD(+)</name>
        <dbReference type="ChEBI" id="CHEBI:57540"/>
    </ligand>
</feature>
<dbReference type="Proteomes" id="UP000295788">
    <property type="component" value="Unassembled WGS sequence"/>
</dbReference>
<keyword evidence="10 18" id="KW-0028">Amino-acid biosynthesis</keyword>
<dbReference type="InterPro" id="IPR030960">
    <property type="entry name" value="DHQS/DOIS_N"/>
</dbReference>
<evidence type="ECO:0000256" key="2">
    <source>
        <dbReference type="ARBA" id="ARBA00001911"/>
    </source>
</evidence>
<dbReference type="EMBL" id="SMAB01000002">
    <property type="protein sequence ID" value="TCS84148.1"/>
    <property type="molecule type" value="Genomic_DNA"/>
</dbReference>
<feature type="domain" description="3-dehydroquinate synthase N-terminal" evidence="20">
    <location>
        <begin position="70"/>
        <end position="181"/>
    </location>
</feature>
<comment type="pathway">
    <text evidence="5 18">Metabolic intermediate biosynthesis; chorismate biosynthesis; chorismate from D-erythrose 4-phosphate and phosphoenolpyruvate: step 2/7.</text>
</comment>
<keyword evidence="13 18" id="KW-0862">Zinc</keyword>
<keyword evidence="12 18" id="KW-0547">Nucleotide-binding</keyword>
<keyword evidence="19" id="KW-0472">Membrane</keyword>
<comment type="function">
    <text evidence="18">Catalyzes the conversion of 3-deoxy-D-arabino-heptulosonate 7-phosphate (DAHP) to dehydroquinate (DHQ).</text>
</comment>
<dbReference type="GO" id="GO:0008652">
    <property type="term" value="P:amino acid biosynthetic process"/>
    <property type="evidence" value="ECO:0007669"/>
    <property type="project" value="UniProtKB-KW"/>
</dbReference>
<dbReference type="EC" id="4.2.3.4" evidence="7 18"/>
<feature type="binding site" evidence="18">
    <location>
        <position position="265"/>
    </location>
    <ligand>
        <name>Zn(2+)</name>
        <dbReference type="ChEBI" id="CHEBI:29105"/>
    </ligand>
</feature>
<feature type="binding site" evidence="18">
    <location>
        <position position="249"/>
    </location>
    <ligand>
        <name>Zn(2+)</name>
        <dbReference type="ChEBI" id="CHEBI:29105"/>
    </ligand>
</feature>
<proteinExistence type="inferred from homology"/>
<feature type="binding site" evidence="18">
    <location>
        <position position="144"/>
    </location>
    <ligand>
        <name>NAD(+)</name>
        <dbReference type="ChEBI" id="CHEBI:57540"/>
    </ligand>
</feature>
<dbReference type="GO" id="GO:0009073">
    <property type="term" value="P:aromatic amino acid family biosynthetic process"/>
    <property type="evidence" value="ECO:0007669"/>
    <property type="project" value="UniProtKB-KW"/>
</dbReference>
<feature type="binding site" evidence="18">
    <location>
        <position position="153"/>
    </location>
    <ligand>
        <name>NAD(+)</name>
        <dbReference type="ChEBI" id="CHEBI:57540"/>
    </ligand>
</feature>
<comment type="caution">
    <text evidence="22">The sequence shown here is derived from an EMBL/GenBank/DDBJ whole genome shotgun (WGS) entry which is preliminary data.</text>
</comment>
<evidence type="ECO:0000256" key="15">
    <source>
        <dbReference type="ARBA" id="ARBA00023141"/>
    </source>
</evidence>
<evidence type="ECO:0000256" key="8">
    <source>
        <dbReference type="ARBA" id="ARBA00017684"/>
    </source>
</evidence>
<comment type="catalytic activity">
    <reaction evidence="1 18">
        <text>7-phospho-2-dehydro-3-deoxy-D-arabino-heptonate = 3-dehydroquinate + phosphate</text>
        <dbReference type="Rhea" id="RHEA:21968"/>
        <dbReference type="ChEBI" id="CHEBI:32364"/>
        <dbReference type="ChEBI" id="CHEBI:43474"/>
        <dbReference type="ChEBI" id="CHEBI:58394"/>
        <dbReference type="EC" id="4.2.3.4"/>
    </reaction>
</comment>
<evidence type="ECO:0000259" key="21">
    <source>
        <dbReference type="Pfam" id="PF24621"/>
    </source>
</evidence>
<keyword evidence="11 18" id="KW-0479">Metal-binding</keyword>
<dbReference type="FunFam" id="3.40.50.1970:FF:000007">
    <property type="entry name" value="Pentafunctional AROM polypeptide"/>
    <property type="match status" value="1"/>
</dbReference>
<dbReference type="RefSeq" id="WP_132767007.1">
    <property type="nucleotide sequence ID" value="NZ_SMAB01000002.1"/>
</dbReference>
<dbReference type="Gene3D" id="1.20.1090.10">
    <property type="entry name" value="Dehydroquinate synthase-like - alpha domain"/>
    <property type="match status" value="1"/>
</dbReference>
<feature type="binding site" evidence="18">
    <location>
        <begin position="132"/>
        <end position="133"/>
    </location>
    <ligand>
        <name>NAD(+)</name>
        <dbReference type="ChEBI" id="CHEBI:57540"/>
    </ligand>
</feature>
<gene>
    <name evidence="18" type="primary">aroB</name>
    <name evidence="22" type="ORF">EDD72_102192</name>
</gene>
<keyword evidence="19" id="KW-1133">Transmembrane helix</keyword>
<comment type="cofactor">
    <cofactor evidence="2 18">
        <name>NAD(+)</name>
        <dbReference type="ChEBI" id="CHEBI:57540"/>
    </cofactor>
</comment>
<keyword evidence="14 18" id="KW-0520">NAD</keyword>
<sequence length="362" mass="40803">MTSKRLKIETRDHDYDLLIGTGVSNQFASELQSLGITAKTKILLITDHHVAPYYLEPVKKVLSEFQLFEYIVQAGESAKSLEQVDSIITYMIQHGFDRTSYILALGGGVIGDLSGFVASIYMRGIRFIQCPTTILAHDSSIGGKVGINHPLGKNLIGAFHQPSFILYDTQFLKTLPAKEIRSGLAEVVKHGLIADSSFTHWLNQHAESLLNLDFEALNEALYQGSRIKATIVKEDEKEQGIRAYLNFGHTLAHAIETVSHYDYSHGEAVAIGMVFATRLSERIGYISRKIEDYYLKLIERFQLPTSIPKAYNTEEILQILMRDKKFKQSQIRMVLPIEIGKVMIVEGIEIDLLRKIIEEMKA</sequence>
<evidence type="ECO:0000256" key="4">
    <source>
        <dbReference type="ARBA" id="ARBA00004496"/>
    </source>
</evidence>
<dbReference type="GO" id="GO:0009423">
    <property type="term" value="P:chorismate biosynthetic process"/>
    <property type="evidence" value="ECO:0007669"/>
    <property type="project" value="UniProtKB-UniRule"/>
</dbReference>
<evidence type="ECO:0000256" key="1">
    <source>
        <dbReference type="ARBA" id="ARBA00001393"/>
    </source>
</evidence>
<dbReference type="OrthoDB" id="9806583at2"/>
<comment type="cofactor">
    <cofactor evidence="18">
        <name>Co(2+)</name>
        <dbReference type="ChEBI" id="CHEBI:48828"/>
    </cofactor>
    <cofactor evidence="18">
        <name>Zn(2+)</name>
        <dbReference type="ChEBI" id="CHEBI:29105"/>
    </cofactor>
    <text evidence="18">Binds 1 divalent metal cation per subunit. Can use either Co(2+) or Zn(2+).</text>
</comment>
<dbReference type="SUPFAM" id="SSF56796">
    <property type="entry name" value="Dehydroquinate synthase-like"/>
    <property type="match status" value="1"/>
</dbReference>
<evidence type="ECO:0000256" key="19">
    <source>
        <dbReference type="SAM" id="Phobius"/>
    </source>
</evidence>